<dbReference type="EC" id="1.14.16.1" evidence="1"/>
<feature type="domain" description="ACT" evidence="2">
    <location>
        <begin position="36"/>
        <end position="114"/>
    </location>
</feature>
<dbReference type="CDD" id="cd04931">
    <property type="entry name" value="ACT_PAH"/>
    <property type="match status" value="1"/>
</dbReference>
<dbReference type="InterPro" id="IPR001273">
    <property type="entry name" value="ArAA_hydroxylase"/>
</dbReference>
<organism evidence="3 4">
    <name type="scientific">Saguinus oedipus</name>
    <name type="common">Cotton-top tamarin</name>
    <name type="synonym">Oedipomidas oedipus</name>
    <dbReference type="NCBI Taxonomy" id="9490"/>
    <lineage>
        <taxon>Eukaryota</taxon>
        <taxon>Metazoa</taxon>
        <taxon>Chordata</taxon>
        <taxon>Craniata</taxon>
        <taxon>Vertebrata</taxon>
        <taxon>Euteleostomi</taxon>
        <taxon>Mammalia</taxon>
        <taxon>Eutheria</taxon>
        <taxon>Euarchontoglires</taxon>
        <taxon>Primates</taxon>
        <taxon>Haplorrhini</taxon>
        <taxon>Platyrrhini</taxon>
        <taxon>Cebidae</taxon>
        <taxon>Callitrichinae</taxon>
        <taxon>Saguinus</taxon>
    </lineage>
</organism>
<dbReference type="EMBL" id="JASSZA010000009">
    <property type="protein sequence ID" value="KAK2102465.1"/>
    <property type="molecule type" value="Genomic_DNA"/>
</dbReference>
<proteinExistence type="predicted"/>
<dbReference type="InterPro" id="IPR002912">
    <property type="entry name" value="ACT_dom"/>
</dbReference>
<dbReference type="Pfam" id="PF01842">
    <property type="entry name" value="ACT"/>
    <property type="match status" value="1"/>
</dbReference>
<dbReference type="PANTHER" id="PTHR11473">
    <property type="entry name" value="AROMATIC AMINO ACID HYDROXYLASE"/>
    <property type="match status" value="1"/>
</dbReference>
<evidence type="ECO:0000313" key="4">
    <source>
        <dbReference type="Proteomes" id="UP001266305"/>
    </source>
</evidence>
<name>A0ABQ9V0C2_SAGOE</name>
<dbReference type="PROSITE" id="PS51671">
    <property type="entry name" value="ACT"/>
    <property type="match status" value="1"/>
</dbReference>
<evidence type="ECO:0000313" key="3">
    <source>
        <dbReference type="EMBL" id="KAK2102465.1"/>
    </source>
</evidence>
<keyword evidence="4" id="KW-1185">Reference proteome</keyword>
<sequence>MSTAVLENRGFGRKLSDFGQETSYIEDSSTQNGAISLIFSLKEEVGALAKVLRLFEENDINLTHIESRPSRLKKDEYEFFIHLDKHSLPALANIIKILKHDIGATVHELSRDKKKDTASQAASPMTALFAFFWPPALNKSCRPSGQRACQILGAILPLVGAGGGWASWGHRGGNQSN</sequence>
<gene>
    <name evidence="3" type="ORF">P7K49_020132</name>
</gene>
<dbReference type="InterPro" id="IPR045865">
    <property type="entry name" value="ACT-like_dom_sf"/>
</dbReference>
<evidence type="ECO:0000256" key="1">
    <source>
        <dbReference type="ARBA" id="ARBA00011995"/>
    </source>
</evidence>
<reference evidence="3 4" key="1">
    <citation type="submission" date="2023-05" db="EMBL/GenBank/DDBJ databases">
        <title>B98-5 Cell Line De Novo Hybrid Assembly: An Optical Mapping Approach.</title>
        <authorList>
            <person name="Kananen K."/>
            <person name="Auerbach J.A."/>
            <person name="Kautto E."/>
            <person name="Blachly J.S."/>
        </authorList>
    </citation>
    <scope>NUCLEOTIDE SEQUENCE [LARGE SCALE GENOMIC DNA]</scope>
    <source>
        <strain evidence="3">B95-8</strain>
        <tissue evidence="3">Cell line</tissue>
    </source>
</reference>
<dbReference type="Proteomes" id="UP001266305">
    <property type="component" value="Unassembled WGS sequence"/>
</dbReference>
<dbReference type="Gene3D" id="3.30.70.260">
    <property type="match status" value="1"/>
</dbReference>
<protein>
    <recommendedName>
        <fullName evidence="1">phenylalanine 4-monooxygenase</fullName>
        <ecNumber evidence="1">1.14.16.1</ecNumber>
    </recommendedName>
</protein>
<evidence type="ECO:0000259" key="2">
    <source>
        <dbReference type="PROSITE" id="PS51671"/>
    </source>
</evidence>
<accession>A0ABQ9V0C2</accession>
<dbReference type="SUPFAM" id="SSF55021">
    <property type="entry name" value="ACT-like"/>
    <property type="match status" value="1"/>
</dbReference>
<dbReference type="PANTHER" id="PTHR11473:SF24">
    <property type="entry name" value="PHENYLALANINE-4-HYDROXYLASE"/>
    <property type="match status" value="1"/>
</dbReference>
<comment type="caution">
    <text evidence="3">The sequence shown here is derived from an EMBL/GenBank/DDBJ whole genome shotgun (WGS) entry which is preliminary data.</text>
</comment>